<evidence type="ECO:0000256" key="1">
    <source>
        <dbReference type="SAM" id="MobiDB-lite"/>
    </source>
</evidence>
<name>A0ABN9GY17_9NEOB</name>
<protein>
    <submittedName>
        <fullName evidence="2">Uncharacterized protein</fullName>
    </submittedName>
</protein>
<sequence>MSIAAVVRAGIGTDHQGTDDQCPDDRCPAVTPASSAQQCAH</sequence>
<evidence type="ECO:0000313" key="3">
    <source>
        <dbReference type="Proteomes" id="UP001162483"/>
    </source>
</evidence>
<dbReference type="Proteomes" id="UP001162483">
    <property type="component" value="Unassembled WGS sequence"/>
</dbReference>
<gene>
    <name evidence="2" type="ORF">SPARVUS_LOCUS15045867</name>
</gene>
<feature type="region of interest" description="Disordered" evidence="1">
    <location>
        <begin position="1"/>
        <end position="41"/>
    </location>
</feature>
<comment type="caution">
    <text evidence="2">The sequence shown here is derived from an EMBL/GenBank/DDBJ whole genome shotgun (WGS) entry which is preliminary data.</text>
</comment>
<proteinExistence type="predicted"/>
<organism evidence="2 3">
    <name type="scientific">Staurois parvus</name>
    <dbReference type="NCBI Taxonomy" id="386267"/>
    <lineage>
        <taxon>Eukaryota</taxon>
        <taxon>Metazoa</taxon>
        <taxon>Chordata</taxon>
        <taxon>Craniata</taxon>
        <taxon>Vertebrata</taxon>
        <taxon>Euteleostomi</taxon>
        <taxon>Amphibia</taxon>
        <taxon>Batrachia</taxon>
        <taxon>Anura</taxon>
        <taxon>Neobatrachia</taxon>
        <taxon>Ranoidea</taxon>
        <taxon>Ranidae</taxon>
        <taxon>Staurois</taxon>
    </lineage>
</organism>
<dbReference type="EMBL" id="CATNWA010019661">
    <property type="protein sequence ID" value="CAI9614365.1"/>
    <property type="molecule type" value="Genomic_DNA"/>
</dbReference>
<evidence type="ECO:0000313" key="2">
    <source>
        <dbReference type="EMBL" id="CAI9614365.1"/>
    </source>
</evidence>
<reference evidence="2" key="1">
    <citation type="submission" date="2023-05" db="EMBL/GenBank/DDBJ databases">
        <authorList>
            <person name="Stuckert A."/>
        </authorList>
    </citation>
    <scope>NUCLEOTIDE SEQUENCE</scope>
</reference>
<keyword evidence="3" id="KW-1185">Reference proteome</keyword>
<accession>A0ABN9GY17</accession>
<feature type="compositionally biased region" description="Polar residues" evidence="1">
    <location>
        <begin position="32"/>
        <end position="41"/>
    </location>
</feature>